<dbReference type="SUPFAM" id="SSF110087">
    <property type="entry name" value="DR1885-like metal-binding protein"/>
    <property type="match status" value="1"/>
</dbReference>
<dbReference type="AlphaFoldDB" id="A0A3R8R4M3"/>
<dbReference type="EMBL" id="RWJI01000001">
    <property type="protein sequence ID" value="RRQ51812.1"/>
    <property type="molecule type" value="Genomic_DNA"/>
</dbReference>
<dbReference type="Proteomes" id="UP000268553">
    <property type="component" value="Unassembled WGS sequence"/>
</dbReference>
<dbReference type="InterPro" id="IPR036182">
    <property type="entry name" value="PCuAC_sf"/>
</dbReference>
<dbReference type="PANTHER" id="PTHR36302:SF1">
    <property type="entry name" value="COPPER CHAPERONE PCU(A)C"/>
    <property type="match status" value="1"/>
</dbReference>
<dbReference type="PANTHER" id="PTHR36302">
    <property type="entry name" value="BLR7088 PROTEIN"/>
    <property type="match status" value="1"/>
</dbReference>
<gene>
    <name evidence="1" type="ORF">D7D48_02670</name>
</gene>
<dbReference type="Pfam" id="PF04314">
    <property type="entry name" value="PCuAC"/>
    <property type="match status" value="1"/>
</dbReference>
<reference evidence="1 2" key="1">
    <citation type="submission" date="2018-12" db="EMBL/GenBank/DDBJ databases">
        <authorList>
            <person name="Kim S.-J."/>
            <person name="Jung G.-Y."/>
        </authorList>
    </citation>
    <scope>NUCLEOTIDE SEQUENCE [LARGE SCALE GENOMIC DNA]</scope>
    <source>
        <strain evidence="1 2">03SU3-P</strain>
    </source>
</reference>
<evidence type="ECO:0000313" key="1">
    <source>
        <dbReference type="EMBL" id="RRQ51812.1"/>
    </source>
</evidence>
<dbReference type="RefSeq" id="WP_125229827.1">
    <property type="nucleotide sequence ID" value="NZ_RWJI01000001.1"/>
</dbReference>
<sequence length="157" mass="16927">MNRRICIISGAAAALLLGGCSPTPQLKVKEAVLTLSPVDNNPSAMHFNVYGGPEDVHLLRVSSPSAIRVEMHDVTVDAKTGAVTMAPMNRVLIPSGEKVAFKKGGKHVMMWGVNVIPRRLGVIETEFLFSNNVRILVKARVQEIDGSDPDEKKAIDG</sequence>
<dbReference type="InterPro" id="IPR058248">
    <property type="entry name" value="Lxx211020-like"/>
</dbReference>
<organism evidence="1 2">
    <name type="scientific">Sphingorhabdus wooponensis</name>
    <dbReference type="NCBI Taxonomy" id="940136"/>
    <lineage>
        <taxon>Bacteria</taxon>
        <taxon>Pseudomonadati</taxon>
        <taxon>Pseudomonadota</taxon>
        <taxon>Alphaproteobacteria</taxon>
        <taxon>Sphingomonadales</taxon>
        <taxon>Sphingomonadaceae</taxon>
        <taxon>Sphingorhabdus</taxon>
    </lineage>
</organism>
<evidence type="ECO:0000313" key="2">
    <source>
        <dbReference type="Proteomes" id="UP000268553"/>
    </source>
</evidence>
<proteinExistence type="predicted"/>
<name>A0A3R8R4M3_9SPHN</name>
<comment type="caution">
    <text evidence="1">The sequence shown here is derived from an EMBL/GenBank/DDBJ whole genome shotgun (WGS) entry which is preliminary data.</text>
</comment>
<dbReference type="PROSITE" id="PS51257">
    <property type="entry name" value="PROKAR_LIPOPROTEIN"/>
    <property type="match status" value="1"/>
</dbReference>
<keyword evidence="2" id="KW-1185">Reference proteome</keyword>
<dbReference type="Gene3D" id="2.60.40.1890">
    <property type="entry name" value="PCu(A)C copper chaperone"/>
    <property type="match status" value="1"/>
</dbReference>
<protein>
    <submittedName>
        <fullName evidence="1">Copper chaperone PCu(A)C</fullName>
    </submittedName>
</protein>
<dbReference type="OrthoDB" id="9796962at2"/>
<dbReference type="InterPro" id="IPR007410">
    <property type="entry name" value="LpqE-like"/>
</dbReference>
<accession>A0A3R8R4M3</accession>